<dbReference type="AlphaFoldDB" id="A0A1N6K0K2"/>
<keyword evidence="3" id="KW-0418">Kinase</keyword>
<dbReference type="Proteomes" id="UP000185003">
    <property type="component" value="Unassembled WGS sequence"/>
</dbReference>
<dbReference type="EMBL" id="FSRA01000002">
    <property type="protein sequence ID" value="SIO50090.1"/>
    <property type="molecule type" value="Genomic_DNA"/>
</dbReference>
<keyword evidence="4" id="KW-1185">Reference proteome</keyword>
<dbReference type="RefSeq" id="WP_200798398.1">
    <property type="nucleotide sequence ID" value="NZ_FSRA01000002.1"/>
</dbReference>
<dbReference type="Gene3D" id="1.10.3090.10">
    <property type="entry name" value="cca-adding enzyme, domain 2"/>
    <property type="match status" value="1"/>
</dbReference>
<dbReference type="Pfam" id="PF01966">
    <property type="entry name" value="HD"/>
    <property type="match status" value="1"/>
</dbReference>
<protein>
    <submittedName>
        <fullName evidence="3">Predicted kinase</fullName>
    </submittedName>
</protein>
<organism evidence="3 4">
    <name type="scientific">Chitinophaga niabensis</name>
    <dbReference type="NCBI Taxonomy" id="536979"/>
    <lineage>
        <taxon>Bacteria</taxon>
        <taxon>Pseudomonadati</taxon>
        <taxon>Bacteroidota</taxon>
        <taxon>Chitinophagia</taxon>
        <taxon>Chitinophagales</taxon>
        <taxon>Chitinophagaceae</taxon>
        <taxon>Chitinophaga</taxon>
    </lineage>
</organism>
<evidence type="ECO:0000313" key="4">
    <source>
        <dbReference type="Proteomes" id="UP000185003"/>
    </source>
</evidence>
<dbReference type="PANTHER" id="PTHR47545:SF1">
    <property type="entry name" value="MULTIFUNCTIONAL CCA PROTEIN"/>
    <property type="match status" value="1"/>
</dbReference>
<evidence type="ECO:0000313" key="3">
    <source>
        <dbReference type="EMBL" id="SIO50090.1"/>
    </source>
</evidence>
<dbReference type="Gene3D" id="3.40.50.300">
    <property type="entry name" value="P-loop containing nucleotide triphosphate hydrolases"/>
    <property type="match status" value="1"/>
</dbReference>
<dbReference type="Pfam" id="PF13671">
    <property type="entry name" value="AAA_33"/>
    <property type="match status" value="1"/>
</dbReference>
<keyword evidence="1" id="KW-0547">Nucleotide-binding</keyword>
<name>A0A1N6K0K2_9BACT</name>
<dbReference type="InterPro" id="IPR006674">
    <property type="entry name" value="HD_domain"/>
</dbReference>
<keyword evidence="3" id="KW-0808">Transferase</keyword>
<dbReference type="CDD" id="cd00077">
    <property type="entry name" value="HDc"/>
    <property type="match status" value="1"/>
</dbReference>
<feature type="domain" description="HD" evidence="2">
    <location>
        <begin position="56"/>
        <end position="132"/>
    </location>
</feature>
<dbReference type="GO" id="GO:0000166">
    <property type="term" value="F:nucleotide binding"/>
    <property type="evidence" value="ECO:0007669"/>
    <property type="project" value="UniProtKB-KW"/>
</dbReference>
<dbReference type="PANTHER" id="PTHR47545">
    <property type="entry name" value="MULTIFUNCTIONAL CCA PROTEIN"/>
    <property type="match status" value="1"/>
</dbReference>
<proteinExistence type="predicted"/>
<dbReference type="STRING" id="536979.SAMN04488055_4835"/>
<dbReference type="SUPFAM" id="SSF52540">
    <property type="entry name" value="P-loop containing nucleoside triphosphate hydrolases"/>
    <property type="match status" value="1"/>
</dbReference>
<accession>A0A1N6K0K2</accession>
<dbReference type="InterPro" id="IPR027417">
    <property type="entry name" value="P-loop_NTPase"/>
</dbReference>
<evidence type="ECO:0000256" key="1">
    <source>
        <dbReference type="ARBA" id="ARBA00022741"/>
    </source>
</evidence>
<dbReference type="SUPFAM" id="SSF109604">
    <property type="entry name" value="HD-domain/PDEase-like"/>
    <property type="match status" value="1"/>
</dbReference>
<sequence length="368" mass="42299">MWTISTNKSWEYLEEQFDWVQVMKEIPQDSIHHAEGNVDVHTRIVLAELEGDPVYQHLSPQDKEILWASALLHDVEKRSTTVMEEDSRITSKGHARKGAQTARVILYRDIPTPFSIREQIFGLVKHHSLPLWLLEKRDPLKTIITASLEVNTAWLALLARADVLGRTCHDKADLLYRVDCFAEFCKEHGCWGTSRPFASGHARLHYLQKNDAYPDYVPFDHPEPRVILMSGLPGAGKDTYIRKHFSDIPVISLDDIRQEQGTAATDKTGNGHAIQAAREKAKEYLRNKKNFVWNATNITRQMRSQLIDLFLTYKAEVQIIYVEVPYAKLHPQNKNREAVIPVSALEKLVRKMEVPALWEAHEVVYYVS</sequence>
<dbReference type="InterPro" id="IPR050124">
    <property type="entry name" value="tRNA_CCA-adding_enzyme"/>
</dbReference>
<dbReference type="GO" id="GO:0016301">
    <property type="term" value="F:kinase activity"/>
    <property type="evidence" value="ECO:0007669"/>
    <property type="project" value="UniProtKB-KW"/>
</dbReference>
<evidence type="ECO:0000259" key="2">
    <source>
        <dbReference type="Pfam" id="PF01966"/>
    </source>
</evidence>
<gene>
    <name evidence="3" type="ORF">SAMN04488055_4835</name>
</gene>
<reference evidence="3 4" key="1">
    <citation type="submission" date="2016-11" db="EMBL/GenBank/DDBJ databases">
        <authorList>
            <person name="Jaros S."/>
            <person name="Januszkiewicz K."/>
            <person name="Wedrychowicz H."/>
        </authorList>
    </citation>
    <scope>NUCLEOTIDE SEQUENCE [LARGE SCALE GENOMIC DNA]</scope>
    <source>
        <strain evidence="3 4">DSM 24787</strain>
    </source>
</reference>
<dbReference type="InterPro" id="IPR003607">
    <property type="entry name" value="HD/PDEase_dom"/>
</dbReference>